<dbReference type="Proteomes" id="UP001642484">
    <property type="component" value="Unassembled WGS sequence"/>
</dbReference>
<reference evidence="1 2" key="1">
    <citation type="submission" date="2024-02" db="EMBL/GenBank/DDBJ databases">
        <authorList>
            <person name="Chen Y."/>
            <person name="Shah S."/>
            <person name="Dougan E. K."/>
            <person name="Thang M."/>
            <person name="Chan C."/>
        </authorList>
    </citation>
    <scope>NUCLEOTIDE SEQUENCE [LARGE SCALE GENOMIC DNA]</scope>
</reference>
<organism evidence="1 2">
    <name type="scientific">Durusdinium trenchii</name>
    <dbReference type="NCBI Taxonomy" id="1381693"/>
    <lineage>
        <taxon>Eukaryota</taxon>
        <taxon>Sar</taxon>
        <taxon>Alveolata</taxon>
        <taxon>Dinophyceae</taxon>
        <taxon>Suessiales</taxon>
        <taxon>Symbiodiniaceae</taxon>
        <taxon>Durusdinium</taxon>
    </lineage>
</organism>
<name>A0ABP0P068_9DINO</name>
<proteinExistence type="predicted"/>
<accession>A0ABP0P068</accession>
<sequence>LNRQGFAVCSPPPTEWIHDQFADFPEVGGPTNTVPLPFGEFVNYSRFARFARVRNVSDAQELLLELLKAKTIDRTEADQEELLAEIGGLFMKHEGCHWASGQPFLDLLAKSFEARAKIWQHMRWYN</sequence>
<comment type="caution">
    <text evidence="1">The sequence shown here is derived from an EMBL/GenBank/DDBJ whole genome shotgun (WGS) entry which is preliminary data.</text>
</comment>
<protein>
    <submittedName>
        <fullName evidence="1">Uncharacterized protein</fullName>
    </submittedName>
</protein>
<evidence type="ECO:0000313" key="2">
    <source>
        <dbReference type="Proteomes" id="UP001642484"/>
    </source>
</evidence>
<gene>
    <name evidence="1" type="ORF">CCMP2556_LOCUS33571</name>
</gene>
<feature type="non-terminal residue" evidence="1">
    <location>
        <position position="1"/>
    </location>
</feature>
<evidence type="ECO:0000313" key="1">
    <source>
        <dbReference type="EMBL" id="CAK9068357.1"/>
    </source>
</evidence>
<dbReference type="EMBL" id="CAXAMN010022317">
    <property type="protein sequence ID" value="CAK9068357.1"/>
    <property type="molecule type" value="Genomic_DNA"/>
</dbReference>
<keyword evidence="2" id="KW-1185">Reference proteome</keyword>